<comment type="caution">
    <text evidence="2">The sequence shown here is derived from an EMBL/GenBank/DDBJ whole genome shotgun (WGS) entry which is preliminary data.</text>
</comment>
<dbReference type="PROSITE" id="PS50994">
    <property type="entry name" value="INTEGRASE"/>
    <property type="match status" value="1"/>
</dbReference>
<dbReference type="STRING" id="307972.A0A2G8KGI9"/>
<dbReference type="InterPro" id="IPR012337">
    <property type="entry name" value="RNaseH-like_sf"/>
</dbReference>
<dbReference type="InterPro" id="IPR058913">
    <property type="entry name" value="Integrase_dom_put"/>
</dbReference>
<dbReference type="Pfam" id="PF24764">
    <property type="entry name" value="rva_4"/>
    <property type="match status" value="1"/>
</dbReference>
<protein>
    <recommendedName>
        <fullName evidence="1">Integrase catalytic domain-containing protein</fullName>
    </recommendedName>
</protein>
<organism evidence="2 3">
    <name type="scientific">Stichopus japonicus</name>
    <name type="common">Sea cucumber</name>
    <dbReference type="NCBI Taxonomy" id="307972"/>
    <lineage>
        <taxon>Eukaryota</taxon>
        <taxon>Metazoa</taxon>
        <taxon>Echinodermata</taxon>
        <taxon>Eleutherozoa</taxon>
        <taxon>Echinozoa</taxon>
        <taxon>Holothuroidea</taxon>
        <taxon>Aspidochirotacea</taxon>
        <taxon>Aspidochirotida</taxon>
        <taxon>Stichopodidae</taxon>
        <taxon>Apostichopus</taxon>
    </lineage>
</organism>
<dbReference type="InterPro" id="IPR001584">
    <property type="entry name" value="Integrase_cat-core"/>
</dbReference>
<dbReference type="PANTHER" id="PTHR46791">
    <property type="entry name" value="EXPRESSED PROTEIN"/>
    <property type="match status" value="1"/>
</dbReference>
<gene>
    <name evidence="2" type="ORF">BSL78_16009</name>
</gene>
<evidence type="ECO:0000313" key="3">
    <source>
        <dbReference type="Proteomes" id="UP000230750"/>
    </source>
</evidence>
<dbReference type="SUPFAM" id="SSF53098">
    <property type="entry name" value="Ribonuclease H-like"/>
    <property type="match status" value="1"/>
</dbReference>
<proteinExistence type="predicted"/>
<dbReference type="AlphaFoldDB" id="A0A2G8KGI9"/>
<dbReference type="EMBL" id="MRZV01000600">
    <property type="protein sequence ID" value="PIK47113.1"/>
    <property type="molecule type" value="Genomic_DNA"/>
</dbReference>
<evidence type="ECO:0000313" key="2">
    <source>
        <dbReference type="EMBL" id="PIK47113.1"/>
    </source>
</evidence>
<dbReference type="GO" id="GO:0015074">
    <property type="term" value="P:DNA integration"/>
    <property type="evidence" value="ECO:0007669"/>
    <property type="project" value="InterPro"/>
</dbReference>
<name>A0A2G8KGI9_STIJA</name>
<feature type="domain" description="Integrase catalytic" evidence="1">
    <location>
        <begin position="42"/>
        <end position="227"/>
    </location>
</feature>
<evidence type="ECO:0000259" key="1">
    <source>
        <dbReference type="PROSITE" id="PS50994"/>
    </source>
</evidence>
<dbReference type="GO" id="GO:0003676">
    <property type="term" value="F:nucleic acid binding"/>
    <property type="evidence" value="ECO:0007669"/>
    <property type="project" value="InterPro"/>
</dbReference>
<dbReference type="Proteomes" id="UP000230750">
    <property type="component" value="Unassembled WGS sequence"/>
</dbReference>
<sequence length="309" mass="35939">MIRGNLIANRINVSRDRIRESMKRVDPAGVEFRRRISLHRRVYSVPGPNYLWHIDGNHKLIRWRLVIHGGIDGYSRMPVFLNCANNNKAQTMFDAFKMGVIEFGLPKQVRSDKGGENVLVCSFMLHHPLRRDNAGSFITGRSVHNQRIERFWRDLFTGCVSKFYNLFYKMEDAEVLSCDEEVDLAALHYVFLPIIRDHLESFRQSFIHHKIRTEGNSSPLQLWQTAVDDGFPIDFIEEADLYTYGNVSPQPDQNNHAHAVNVPGGLQFTEEQQTRLRQELQVTEVELHSEEGQLAYYNVVREFIHNITQ</sequence>
<dbReference type="PANTHER" id="PTHR46791:SF5">
    <property type="entry name" value="CLR5 DOMAIN-CONTAINING PROTEIN-RELATED"/>
    <property type="match status" value="1"/>
</dbReference>
<accession>A0A2G8KGI9</accession>
<dbReference type="OrthoDB" id="2686689at2759"/>
<keyword evidence="3" id="KW-1185">Reference proteome</keyword>
<reference evidence="2 3" key="1">
    <citation type="journal article" date="2017" name="PLoS Biol.">
        <title>The sea cucumber genome provides insights into morphological evolution and visceral regeneration.</title>
        <authorList>
            <person name="Zhang X."/>
            <person name="Sun L."/>
            <person name="Yuan J."/>
            <person name="Sun Y."/>
            <person name="Gao Y."/>
            <person name="Zhang L."/>
            <person name="Li S."/>
            <person name="Dai H."/>
            <person name="Hamel J.F."/>
            <person name="Liu C."/>
            <person name="Yu Y."/>
            <person name="Liu S."/>
            <person name="Lin W."/>
            <person name="Guo K."/>
            <person name="Jin S."/>
            <person name="Xu P."/>
            <person name="Storey K.B."/>
            <person name="Huan P."/>
            <person name="Zhang T."/>
            <person name="Zhou Y."/>
            <person name="Zhang J."/>
            <person name="Lin C."/>
            <person name="Li X."/>
            <person name="Xing L."/>
            <person name="Huo D."/>
            <person name="Sun M."/>
            <person name="Wang L."/>
            <person name="Mercier A."/>
            <person name="Li F."/>
            <person name="Yang H."/>
            <person name="Xiang J."/>
        </authorList>
    </citation>
    <scope>NUCLEOTIDE SEQUENCE [LARGE SCALE GENOMIC DNA]</scope>
    <source>
        <strain evidence="2">Shaxun</strain>
        <tissue evidence="2">Muscle</tissue>
    </source>
</reference>
<dbReference type="InterPro" id="IPR036397">
    <property type="entry name" value="RNaseH_sf"/>
</dbReference>
<dbReference type="Gene3D" id="3.30.420.10">
    <property type="entry name" value="Ribonuclease H-like superfamily/Ribonuclease H"/>
    <property type="match status" value="1"/>
</dbReference>